<sequence>MVEILLIMMTVHVRISTSESTCVFARNLSSSLFSCLSVKHDTMHGIVFSVCNLRVASESVRPWIKCGYILLEISDLLNGPINLGRYISKRNLTCLSGSLKLWVIRSLKPTGKVFVSEVRSKTIAKNGTSLCDALKFMPIGLAALLMLCVINNFIISQSSGIIKFSIIPGVKLRKISLDSKYKFSKFDITTNFPCGSFICNSLNS</sequence>
<dbReference type="EMBL" id="ABSV01002159">
    <property type="protein sequence ID" value="EDZ69290.1"/>
    <property type="molecule type" value="Genomic_DNA"/>
</dbReference>
<protein>
    <submittedName>
        <fullName evidence="2">Uncharacterized protein</fullName>
    </submittedName>
</protein>
<feature type="transmembrane region" description="Helical" evidence="1">
    <location>
        <begin position="136"/>
        <end position="155"/>
    </location>
</feature>
<evidence type="ECO:0000313" key="3">
    <source>
        <dbReference type="Proteomes" id="UP000008988"/>
    </source>
</evidence>
<dbReference type="AlphaFoldDB" id="B5VS02"/>
<comment type="caution">
    <text evidence="2">The sequence shown here is derived from an EMBL/GenBank/DDBJ whole genome shotgun (WGS) entry which is preliminary data.</text>
</comment>
<name>B5VS02_YEAS6</name>
<accession>B5VS02</accession>
<gene>
    <name evidence="2" type="ORF">AWRI1631_152680</name>
</gene>
<evidence type="ECO:0000256" key="1">
    <source>
        <dbReference type="SAM" id="Phobius"/>
    </source>
</evidence>
<evidence type="ECO:0000313" key="2">
    <source>
        <dbReference type="EMBL" id="EDZ69290.1"/>
    </source>
</evidence>
<dbReference type="Proteomes" id="UP000008988">
    <property type="component" value="Unassembled WGS sequence"/>
</dbReference>
<keyword evidence="1" id="KW-0812">Transmembrane</keyword>
<reference evidence="2 3" key="1">
    <citation type="journal article" date="2008" name="FEMS Yeast Res.">
        <title>Comparative genome analysis of a Saccharomyces cerevisiae wine strain.</title>
        <authorList>
            <person name="Borneman A.R."/>
            <person name="Forgan A.H."/>
            <person name="Pretorius I.S."/>
            <person name="Chambers P.J."/>
        </authorList>
    </citation>
    <scope>NUCLEOTIDE SEQUENCE [LARGE SCALE GENOMIC DNA]</scope>
    <source>
        <strain evidence="2 3">AWRI1631</strain>
    </source>
</reference>
<organism evidence="2 3">
    <name type="scientific">Saccharomyces cerevisiae (strain AWRI1631)</name>
    <name type="common">Baker's yeast</name>
    <dbReference type="NCBI Taxonomy" id="545124"/>
    <lineage>
        <taxon>Eukaryota</taxon>
        <taxon>Fungi</taxon>
        <taxon>Dikarya</taxon>
        <taxon>Ascomycota</taxon>
        <taxon>Saccharomycotina</taxon>
        <taxon>Saccharomycetes</taxon>
        <taxon>Saccharomycetales</taxon>
        <taxon>Saccharomycetaceae</taxon>
        <taxon>Saccharomyces</taxon>
    </lineage>
</organism>
<proteinExistence type="predicted"/>
<keyword evidence="1" id="KW-0472">Membrane</keyword>
<keyword evidence="1" id="KW-1133">Transmembrane helix</keyword>